<reference evidence="1 2" key="1">
    <citation type="submission" date="2012-10" db="EMBL/GenBank/DDBJ databases">
        <authorList>
            <person name="Genoscope - CEA"/>
        </authorList>
    </citation>
    <scope>NUCLEOTIDE SEQUENCE [LARGE SCALE GENOMIC DNA]</scope>
    <source>
        <strain evidence="2">AM13 / DSM 14728</strain>
    </source>
</reference>
<sequence>MTLFVKKCQRMSSLCIVICHNTPTSIKLTRITVQIIRKPFPQGVELQVTDKKEIIFFHLFYDLKGFLSAKHQKSAPVSLTGADSDILLNYSCYAGCSLKY</sequence>
<evidence type="ECO:0000313" key="2">
    <source>
        <dbReference type="Proteomes" id="UP000010808"/>
    </source>
</evidence>
<protein>
    <submittedName>
        <fullName evidence="1">Uncharacterized protein</fullName>
    </submittedName>
</protein>
<organism evidence="1 2">
    <name type="scientific">Maridesulfovibrio hydrothermalis AM13 = DSM 14728</name>
    <dbReference type="NCBI Taxonomy" id="1121451"/>
    <lineage>
        <taxon>Bacteria</taxon>
        <taxon>Pseudomonadati</taxon>
        <taxon>Thermodesulfobacteriota</taxon>
        <taxon>Desulfovibrionia</taxon>
        <taxon>Desulfovibrionales</taxon>
        <taxon>Desulfovibrionaceae</taxon>
        <taxon>Maridesulfovibrio</taxon>
    </lineage>
</organism>
<dbReference type="KEGG" id="dhy:DESAM_20672"/>
<dbReference type="Proteomes" id="UP000010808">
    <property type="component" value="Chromosome"/>
</dbReference>
<dbReference type="HOGENOM" id="CLU_2301263_0_0_7"/>
<dbReference type="EMBL" id="FO203522">
    <property type="protein sequence ID" value="CCO22959.1"/>
    <property type="molecule type" value="Genomic_DNA"/>
</dbReference>
<keyword evidence="2" id="KW-1185">Reference proteome</keyword>
<dbReference type="AlphaFoldDB" id="L0R887"/>
<dbReference type="PATRIC" id="fig|1121451.3.peg.930"/>
<evidence type="ECO:0000313" key="1">
    <source>
        <dbReference type="EMBL" id="CCO22959.1"/>
    </source>
</evidence>
<name>L0R887_9BACT</name>
<dbReference type="STRING" id="1121451.DESAM_20672"/>
<gene>
    <name evidence="1" type="ORF">DESAM_20672</name>
</gene>
<accession>L0R887</accession>
<proteinExistence type="predicted"/>